<accession>F8NS83</accession>
<dbReference type="EMBL" id="GL945432">
    <property type="protein sequence ID" value="EGO26392.1"/>
    <property type="molecule type" value="Genomic_DNA"/>
</dbReference>
<evidence type="ECO:0000256" key="5">
    <source>
        <dbReference type="ARBA" id="ARBA00022729"/>
    </source>
</evidence>
<evidence type="ECO:0000256" key="2">
    <source>
        <dbReference type="ARBA" id="ARBA00010446"/>
    </source>
</evidence>
<keyword evidence="3 7" id="KW-0134">Cell wall</keyword>
<dbReference type="RefSeq" id="XP_007316565.1">
    <property type="nucleotide sequence ID" value="XM_007316503.1"/>
</dbReference>
<evidence type="ECO:0000256" key="6">
    <source>
        <dbReference type="ARBA" id="ARBA00023157"/>
    </source>
</evidence>
<dbReference type="SMART" id="SM00075">
    <property type="entry name" value="HYDRO"/>
    <property type="match status" value="1"/>
</dbReference>
<dbReference type="CDD" id="cd23507">
    <property type="entry name" value="hydrophobin_I"/>
    <property type="match status" value="1"/>
</dbReference>
<evidence type="ECO:0000256" key="4">
    <source>
        <dbReference type="ARBA" id="ARBA00022525"/>
    </source>
</evidence>
<comment type="similarity">
    <text evidence="2 7">Belongs to the fungal hydrophobin family.</text>
</comment>
<evidence type="ECO:0000256" key="3">
    <source>
        <dbReference type="ARBA" id="ARBA00022512"/>
    </source>
</evidence>
<reference evidence="8" key="1">
    <citation type="submission" date="2011-04" db="EMBL/GenBank/DDBJ databases">
        <title>Evolution of plant cell wall degrading machinery underlies the functional diversity of forest fungi.</title>
        <authorList>
            <consortium name="US DOE Joint Genome Institute (JGI-PGF)"/>
            <person name="Eastwood D.C."/>
            <person name="Floudas D."/>
            <person name="Binder M."/>
            <person name="Majcherczyk A."/>
            <person name="Schneider P."/>
            <person name="Aerts A."/>
            <person name="Asiegbu F.O."/>
            <person name="Baker S.E."/>
            <person name="Barry K."/>
            <person name="Bendiksby M."/>
            <person name="Blumentritt M."/>
            <person name="Coutinho P.M."/>
            <person name="Cullen D."/>
            <person name="Cullen D."/>
            <person name="Gathman A."/>
            <person name="Goodell B."/>
            <person name="Henrissat B."/>
            <person name="Ihrmark K."/>
            <person name="Kauserud H."/>
            <person name="Kohler A."/>
            <person name="LaButti K."/>
            <person name="Lapidus A."/>
            <person name="Lavin J.L."/>
            <person name="Lee Y.-H."/>
            <person name="Lindquist E."/>
            <person name="Lilly W."/>
            <person name="Lucas S."/>
            <person name="Morin E."/>
            <person name="Murat C."/>
            <person name="Oguiza J.A."/>
            <person name="Park J."/>
            <person name="Pisabarro A.G."/>
            <person name="Riley R."/>
            <person name="Rosling A."/>
            <person name="Salamov A."/>
            <person name="Schmidt O."/>
            <person name="Schmutz J."/>
            <person name="Skrede I."/>
            <person name="Stenlid J."/>
            <person name="Wiebenga A."/>
            <person name="Xie X."/>
            <person name="Kues U."/>
            <person name="Hibbett D.S."/>
            <person name="Hoffmeister D."/>
            <person name="Hogberg N."/>
            <person name="Martin F."/>
            <person name="Grigoriev I.V."/>
            <person name="Watkinson S.C."/>
        </authorList>
    </citation>
    <scope>NUCLEOTIDE SEQUENCE</scope>
    <source>
        <strain evidence="8">S7.9</strain>
    </source>
</reference>
<dbReference type="GO" id="GO:0005199">
    <property type="term" value="F:structural constituent of cell wall"/>
    <property type="evidence" value="ECO:0007669"/>
    <property type="project" value="InterPro"/>
</dbReference>
<dbReference type="HOGENOM" id="CLU_105134_2_0_1"/>
<evidence type="ECO:0000256" key="7">
    <source>
        <dbReference type="RuleBase" id="RU365009"/>
    </source>
</evidence>
<sequence length="106" mass="10534">MFAKAAFVFTALAAVATARSVTHQCNTGPVQCCNTLTTASNSQAAGLIQQIGLSGIGANIPVGLDCNPITAIGVGSGSTCSANPTCCTNVYTNGLGVDCNPINVNL</sequence>
<dbReference type="GeneID" id="18812702"/>
<dbReference type="PROSITE" id="PS00956">
    <property type="entry name" value="HYDROPHOBIN"/>
    <property type="match status" value="1"/>
</dbReference>
<gene>
    <name evidence="8" type="primary">slh5</name>
    <name evidence="8" type="ORF">SERLADRAFT_407194</name>
</gene>
<evidence type="ECO:0000313" key="8">
    <source>
        <dbReference type="EMBL" id="EGO26392.1"/>
    </source>
</evidence>
<keyword evidence="4 7" id="KW-0964">Secreted</keyword>
<protein>
    <recommendedName>
        <fullName evidence="7">Hydrophobin</fullName>
    </recommendedName>
</protein>
<feature type="signal peptide" evidence="7">
    <location>
        <begin position="1"/>
        <end position="18"/>
    </location>
</feature>
<keyword evidence="5 7" id="KW-0732">Signal</keyword>
<dbReference type="Proteomes" id="UP000008064">
    <property type="component" value="Unassembled WGS sequence"/>
</dbReference>
<name>F8NS83_SERL9</name>
<dbReference type="InterPro" id="IPR001338">
    <property type="entry name" value="Class_I_Hydrophobin"/>
</dbReference>
<proteinExistence type="inferred from homology"/>
<dbReference type="AlphaFoldDB" id="F8NS83"/>
<dbReference type="KEGG" id="sla:SERLADRAFT_407194"/>
<feature type="chain" id="PRO_5013984490" description="Hydrophobin" evidence="7">
    <location>
        <begin position="19"/>
        <end position="106"/>
    </location>
</feature>
<dbReference type="InterPro" id="IPR019778">
    <property type="entry name" value="Class_I_Hydrophobin_CS"/>
</dbReference>
<evidence type="ECO:0000256" key="1">
    <source>
        <dbReference type="ARBA" id="ARBA00004191"/>
    </source>
</evidence>
<dbReference type="GO" id="GO:0009277">
    <property type="term" value="C:fungal-type cell wall"/>
    <property type="evidence" value="ECO:0007669"/>
    <property type="project" value="InterPro"/>
</dbReference>
<dbReference type="OrthoDB" id="4225815at2759"/>
<comment type="subcellular location">
    <subcellularLocation>
        <location evidence="1 7">Secreted</location>
        <location evidence="1 7">Cell wall</location>
    </subcellularLocation>
</comment>
<keyword evidence="6 7" id="KW-1015">Disulfide bond</keyword>
<organism>
    <name type="scientific">Serpula lacrymans var. lacrymans (strain S7.9)</name>
    <name type="common">Dry rot fungus</name>
    <dbReference type="NCBI Taxonomy" id="578457"/>
    <lineage>
        <taxon>Eukaryota</taxon>
        <taxon>Fungi</taxon>
        <taxon>Dikarya</taxon>
        <taxon>Basidiomycota</taxon>
        <taxon>Agaricomycotina</taxon>
        <taxon>Agaricomycetes</taxon>
        <taxon>Agaricomycetidae</taxon>
        <taxon>Boletales</taxon>
        <taxon>Coniophorineae</taxon>
        <taxon>Serpulaceae</taxon>
        <taxon>Serpula</taxon>
    </lineage>
</organism>
<dbReference type="Pfam" id="PF01185">
    <property type="entry name" value="Hydrophobin"/>
    <property type="match status" value="1"/>
</dbReference>